<organism evidence="1 2">
    <name type="scientific">Sciurus carolinensis</name>
    <name type="common">Eastern gray squirrel</name>
    <dbReference type="NCBI Taxonomy" id="30640"/>
    <lineage>
        <taxon>Eukaryota</taxon>
        <taxon>Metazoa</taxon>
        <taxon>Chordata</taxon>
        <taxon>Craniata</taxon>
        <taxon>Vertebrata</taxon>
        <taxon>Euteleostomi</taxon>
        <taxon>Mammalia</taxon>
        <taxon>Eutheria</taxon>
        <taxon>Euarchontoglires</taxon>
        <taxon>Glires</taxon>
        <taxon>Rodentia</taxon>
        <taxon>Sciuromorpha</taxon>
        <taxon>Sciuridae</taxon>
        <taxon>Sciurinae</taxon>
        <taxon>Sciurini</taxon>
        <taxon>Sciurus</taxon>
    </lineage>
</organism>
<name>A0AA41MS54_SCICA</name>
<evidence type="ECO:0000313" key="1">
    <source>
        <dbReference type="EMBL" id="MBZ3877158.1"/>
    </source>
</evidence>
<keyword evidence="2" id="KW-1185">Reference proteome</keyword>
<comment type="caution">
    <text evidence="1">The sequence shown here is derived from an EMBL/GenBank/DDBJ whole genome shotgun (WGS) entry which is preliminary data.</text>
</comment>
<sequence>MSSGYCNLDDELGDYFFSAKTTIFRNVQSVKTMEETGHLPTLQEIKQEIHSYDSQENCLVMKLSDEPHLHGFHQTAFETSAASDSACWDPVPVHL</sequence>
<dbReference type="AlphaFoldDB" id="A0AA41MS54"/>
<reference evidence="1" key="1">
    <citation type="submission" date="2020-03" db="EMBL/GenBank/DDBJ databases">
        <title>Studies in the Genomics of Life Span.</title>
        <authorList>
            <person name="Glass D."/>
        </authorList>
    </citation>
    <scope>NUCLEOTIDE SEQUENCE</scope>
    <source>
        <strain evidence="1">SUZIE</strain>
        <tissue evidence="1">Muscle</tissue>
    </source>
</reference>
<dbReference type="EMBL" id="JAATJV010292700">
    <property type="protein sequence ID" value="MBZ3877158.1"/>
    <property type="molecule type" value="Genomic_DNA"/>
</dbReference>
<dbReference type="Proteomes" id="UP001166674">
    <property type="component" value="Unassembled WGS sequence"/>
</dbReference>
<evidence type="ECO:0000313" key="2">
    <source>
        <dbReference type="Proteomes" id="UP001166674"/>
    </source>
</evidence>
<protein>
    <submittedName>
        <fullName evidence="1">Ras association domain-containing protein 5</fullName>
    </submittedName>
</protein>
<gene>
    <name evidence="1" type="ORF">SUZIE_141540</name>
</gene>
<proteinExistence type="predicted"/>
<accession>A0AA41MS54</accession>